<keyword evidence="9 15" id="KW-0863">Zinc-finger</keyword>
<dbReference type="InterPro" id="IPR058051">
    <property type="entry name" value="Znf_RING_synoviolin"/>
</dbReference>
<dbReference type="InterPro" id="IPR013083">
    <property type="entry name" value="Znf_RING/FYVE/PHD"/>
</dbReference>
<dbReference type="SUPFAM" id="SSF57850">
    <property type="entry name" value="RING/U-box"/>
    <property type="match status" value="1"/>
</dbReference>
<evidence type="ECO:0000256" key="7">
    <source>
        <dbReference type="ARBA" id="ARBA00022692"/>
    </source>
</evidence>
<accession>A0A2P5I804</accession>
<evidence type="ECO:0000256" key="2">
    <source>
        <dbReference type="ARBA" id="ARBA00004477"/>
    </source>
</evidence>
<keyword evidence="10" id="KW-0833">Ubl conjugation pathway</keyword>
<evidence type="ECO:0000256" key="17">
    <source>
        <dbReference type="SAM" id="Phobius"/>
    </source>
</evidence>
<dbReference type="EC" id="2.3.2.27" evidence="5"/>
<feature type="region of interest" description="Disordered" evidence="16">
    <location>
        <begin position="566"/>
        <end position="607"/>
    </location>
</feature>
<dbReference type="InterPro" id="IPR050731">
    <property type="entry name" value="HRD1_E3_ubiq-ligases"/>
</dbReference>
<feature type="region of interest" description="Disordered" evidence="16">
    <location>
        <begin position="678"/>
        <end position="864"/>
    </location>
</feature>
<keyword evidence="20" id="KW-1185">Reference proteome</keyword>
<evidence type="ECO:0000256" key="6">
    <source>
        <dbReference type="ARBA" id="ARBA00022679"/>
    </source>
</evidence>
<feature type="domain" description="RING-type" evidence="18">
    <location>
        <begin position="341"/>
        <end position="391"/>
    </location>
</feature>
<dbReference type="Pfam" id="PF13639">
    <property type="entry name" value="zf-RING_2"/>
    <property type="match status" value="1"/>
</dbReference>
<dbReference type="InterPro" id="IPR001841">
    <property type="entry name" value="Znf_RING"/>
</dbReference>
<dbReference type="EMBL" id="MAVT02000171">
    <property type="protein sequence ID" value="POS78640.1"/>
    <property type="molecule type" value="Genomic_DNA"/>
</dbReference>
<comment type="similarity">
    <text evidence="4">Belongs to the HRD1 family.</text>
</comment>
<evidence type="ECO:0000313" key="19">
    <source>
        <dbReference type="EMBL" id="POS78640.1"/>
    </source>
</evidence>
<dbReference type="GO" id="GO:0016567">
    <property type="term" value="P:protein ubiquitination"/>
    <property type="evidence" value="ECO:0007669"/>
    <property type="project" value="UniProtKB-UniPathway"/>
</dbReference>
<evidence type="ECO:0000256" key="4">
    <source>
        <dbReference type="ARBA" id="ARBA00010089"/>
    </source>
</evidence>
<keyword evidence="13 17" id="KW-1133">Transmembrane helix</keyword>
<feature type="compositionally biased region" description="Low complexity" evidence="16">
    <location>
        <begin position="695"/>
        <end position="720"/>
    </location>
</feature>
<evidence type="ECO:0000256" key="5">
    <source>
        <dbReference type="ARBA" id="ARBA00012483"/>
    </source>
</evidence>
<dbReference type="GO" id="GO:0005789">
    <property type="term" value="C:endoplasmic reticulum membrane"/>
    <property type="evidence" value="ECO:0007669"/>
    <property type="project" value="UniProtKB-SubCell"/>
</dbReference>
<dbReference type="InterPro" id="IPR057992">
    <property type="entry name" value="TPR_SYVN1_N"/>
</dbReference>
<feature type="compositionally biased region" description="Low complexity" evidence="16">
    <location>
        <begin position="566"/>
        <end position="586"/>
    </location>
</feature>
<feature type="transmembrane region" description="Helical" evidence="17">
    <location>
        <begin position="138"/>
        <end position="160"/>
    </location>
</feature>
<evidence type="ECO:0000256" key="1">
    <source>
        <dbReference type="ARBA" id="ARBA00000900"/>
    </source>
</evidence>
<organism evidence="19 20">
    <name type="scientific">Diaporthe helianthi</name>
    <dbReference type="NCBI Taxonomy" id="158607"/>
    <lineage>
        <taxon>Eukaryota</taxon>
        <taxon>Fungi</taxon>
        <taxon>Dikarya</taxon>
        <taxon>Ascomycota</taxon>
        <taxon>Pezizomycotina</taxon>
        <taxon>Sordariomycetes</taxon>
        <taxon>Sordariomycetidae</taxon>
        <taxon>Diaporthales</taxon>
        <taxon>Diaporthaceae</taxon>
        <taxon>Diaporthe</taxon>
    </lineage>
</organism>
<dbReference type="PANTHER" id="PTHR22763:SF184">
    <property type="entry name" value="E3 UBIQUITIN-PROTEIN LIGASE SYNOVIOLIN"/>
    <property type="match status" value="1"/>
</dbReference>
<dbReference type="GO" id="GO:0061630">
    <property type="term" value="F:ubiquitin protein ligase activity"/>
    <property type="evidence" value="ECO:0007669"/>
    <property type="project" value="UniProtKB-EC"/>
</dbReference>
<keyword evidence="11" id="KW-0256">Endoplasmic reticulum</keyword>
<evidence type="ECO:0000256" key="15">
    <source>
        <dbReference type="PROSITE-ProRule" id="PRU00175"/>
    </source>
</evidence>
<feature type="compositionally biased region" description="Low complexity" evidence="16">
    <location>
        <begin position="747"/>
        <end position="762"/>
    </location>
</feature>
<keyword evidence="6" id="KW-0808">Transferase</keyword>
<evidence type="ECO:0000259" key="18">
    <source>
        <dbReference type="PROSITE" id="PS50089"/>
    </source>
</evidence>
<dbReference type="Pfam" id="PF25563">
    <property type="entry name" value="TPR_SYVN1_N"/>
    <property type="match status" value="1"/>
</dbReference>
<reference evidence="19" key="1">
    <citation type="submission" date="2017-09" db="EMBL/GenBank/DDBJ databases">
        <title>Polyketide synthases of a Diaporthe helianthi virulent isolate.</title>
        <authorList>
            <person name="Baroncelli R."/>
        </authorList>
    </citation>
    <scope>NUCLEOTIDE SEQUENCE [LARGE SCALE GENOMIC DNA]</scope>
    <source>
        <strain evidence="19">7/96</strain>
    </source>
</reference>
<dbReference type="GO" id="GO:0008270">
    <property type="term" value="F:zinc ion binding"/>
    <property type="evidence" value="ECO:0007669"/>
    <property type="project" value="UniProtKB-KW"/>
</dbReference>
<dbReference type="PANTHER" id="PTHR22763">
    <property type="entry name" value="RING ZINC FINGER PROTEIN"/>
    <property type="match status" value="1"/>
</dbReference>
<dbReference type="PROSITE" id="PS50089">
    <property type="entry name" value="ZF_RING_2"/>
    <property type="match status" value="1"/>
</dbReference>
<comment type="subcellular location">
    <subcellularLocation>
        <location evidence="2">Endoplasmic reticulum membrane</location>
        <topology evidence="2">Multi-pass membrane protein</topology>
    </subcellularLocation>
</comment>
<feature type="transmembrane region" description="Helical" evidence="17">
    <location>
        <begin position="172"/>
        <end position="195"/>
    </location>
</feature>
<keyword evidence="14 17" id="KW-0472">Membrane</keyword>
<feature type="compositionally biased region" description="Low complexity" evidence="16">
    <location>
        <begin position="822"/>
        <end position="833"/>
    </location>
</feature>
<dbReference type="CDD" id="cd16479">
    <property type="entry name" value="RING-H2_synoviolin"/>
    <property type="match status" value="1"/>
</dbReference>
<evidence type="ECO:0000256" key="9">
    <source>
        <dbReference type="ARBA" id="ARBA00022771"/>
    </source>
</evidence>
<dbReference type="SMART" id="SM00184">
    <property type="entry name" value="RING"/>
    <property type="match status" value="1"/>
</dbReference>
<dbReference type="GO" id="GO:0043161">
    <property type="term" value="P:proteasome-mediated ubiquitin-dependent protein catabolic process"/>
    <property type="evidence" value="ECO:0007669"/>
    <property type="project" value="TreeGrafter"/>
</dbReference>
<dbReference type="InParanoid" id="A0A2P5I804"/>
<evidence type="ECO:0000256" key="8">
    <source>
        <dbReference type="ARBA" id="ARBA00022723"/>
    </source>
</evidence>
<feature type="compositionally biased region" description="Polar residues" evidence="16">
    <location>
        <begin position="788"/>
        <end position="808"/>
    </location>
</feature>
<evidence type="ECO:0000256" key="3">
    <source>
        <dbReference type="ARBA" id="ARBA00004906"/>
    </source>
</evidence>
<dbReference type="Gene3D" id="3.30.40.10">
    <property type="entry name" value="Zinc/RING finger domain, C3HC4 (zinc finger)"/>
    <property type="match status" value="1"/>
</dbReference>
<feature type="compositionally biased region" description="Polar residues" evidence="16">
    <location>
        <begin position="737"/>
        <end position="746"/>
    </location>
</feature>
<feature type="region of interest" description="Disordered" evidence="16">
    <location>
        <begin position="415"/>
        <end position="454"/>
    </location>
</feature>
<comment type="caution">
    <text evidence="19">The sequence shown here is derived from an EMBL/GenBank/DDBJ whole genome shotgun (WGS) entry which is preliminary data.</text>
</comment>
<dbReference type="GO" id="GO:0036503">
    <property type="term" value="P:ERAD pathway"/>
    <property type="evidence" value="ECO:0007669"/>
    <property type="project" value="TreeGrafter"/>
</dbReference>
<feature type="transmembrane region" description="Helical" evidence="17">
    <location>
        <begin position="98"/>
        <end position="118"/>
    </location>
</feature>
<sequence>MRVAMYAGTSAALAAAVVMSAFYQRANFYSALVYLSQSNLCLMILVNLVFLVYGSFMYGLQRLCFGTLRPVEVEQLYEKAWFAITETCLAMTVFREEVGAFFIVMFTALITGKVWGWIGEGRVEVFEQQPPANPRLFHARLVVSLLSSIVYNSWLLSYCINTVIAQAKPTMMVMFLFEFAVLAVGSLHTGLRYVISLVEASVVKRQTAQRLEQRRREVREQRAEILRRRQAGEITEDAEPLPEEDDIDEMDIEVPGWDTKGQWILFLDLFADLLKLSVYTAFFCVLLVFYGLPIHIMRDLFMTTRSFVKRLTALMRYKQALRDMNRYPDATAEDLGREDTCIICREEMRPWDPNAGQVERTRPKKLPCGHILHFGCLKSWLERQQVCPTCRSSVVVDQPPRNGQYRPRMAFHIQQNLPGGQNQPAPPNGQAPGGQDAQINGQAGQGGQQQPQGPRAAMRYINLGPIRLGFAQGGQEVAELANRMGVDLNGPNAPAAALANLPAPNPADLSTMEAVRNRLQEVDQRIQQEVREIQQGIQNVHTAQHELQLINMMLMELSRIRQLNLGQQQPATQPGQPTPTPNGAAPIPAPATGVPSGQAGAAPVPPPVAYPAGQIPLPTMPQASNPFIPRMNSPTVTRHGAMPQQTAIPSGSADLPEGVVIPPGWSLMPLQRLDGGGIPANITQMHGGATPSHPPEGAQQAGNGQPNGAMPPQSSSSIGGAASGVNGGTTSEDIHGTTAQQAPRQSTAEPPHVAAPTPVTPVWGGPAQLFGGDRGGGGSLPFGLEQRVGSSRSASQTREGENDSTTQEGGERGVVSALGGEPSTSAAAAAAPSPALPTEEHGDASSSTAAKGKAPAATVEDTED</sequence>
<keyword evidence="12" id="KW-0862">Zinc</keyword>
<evidence type="ECO:0000256" key="14">
    <source>
        <dbReference type="ARBA" id="ARBA00023136"/>
    </source>
</evidence>
<dbReference type="Proteomes" id="UP000094444">
    <property type="component" value="Unassembled WGS sequence"/>
</dbReference>
<gene>
    <name evidence="19" type="ORF">DHEL01_v202970</name>
</gene>
<dbReference type="UniPathway" id="UPA00143"/>
<evidence type="ECO:0000313" key="20">
    <source>
        <dbReference type="Proteomes" id="UP000094444"/>
    </source>
</evidence>
<feature type="compositionally biased region" description="Low complexity" evidence="16">
    <location>
        <begin position="593"/>
        <end position="602"/>
    </location>
</feature>
<comment type="pathway">
    <text evidence="3">Protein modification; protein ubiquitination.</text>
</comment>
<dbReference type="AlphaFoldDB" id="A0A2P5I804"/>
<evidence type="ECO:0000256" key="12">
    <source>
        <dbReference type="ARBA" id="ARBA00022833"/>
    </source>
</evidence>
<evidence type="ECO:0000256" key="10">
    <source>
        <dbReference type="ARBA" id="ARBA00022786"/>
    </source>
</evidence>
<keyword evidence="8" id="KW-0479">Metal-binding</keyword>
<evidence type="ECO:0000256" key="13">
    <source>
        <dbReference type="ARBA" id="ARBA00022989"/>
    </source>
</evidence>
<feature type="compositionally biased region" description="Low complexity" evidence="16">
    <location>
        <begin position="430"/>
        <end position="453"/>
    </location>
</feature>
<proteinExistence type="inferred from homology"/>
<name>A0A2P5I804_DIAHE</name>
<feature type="transmembrane region" description="Helical" evidence="17">
    <location>
        <begin position="276"/>
        <end position="296"/>
    </location>
</feature>
<keyword evidence="7 17" id="KW-0812">Transmembrane</keyword>
<dbReference type="OrthoDB" id="7759664at2759"/>
<comment type="catalytic activity">
    <reaction evidence="1">
        <text>S-ubiquitinyl-[E2 ubiquitin-conjugating enzyme]-L-cysteine + [acceptor protein]-L-lysine = [E2 ubiquitin-conjugating enzyme]-L-cysteine + N(6)-ubiquitinyl-[acceptor protein]-L-lysine.</text>
        <dbReference type="EC" id="2.3.2.27"/>
    </reaction>
</comment>
<protein>
    <recommendedName>
        <fullName evidence="5">RING-type E3 ubiquitin transferase</fullName>
        <ecNumber evidence="5">2.3.2.27</ecNumber>
    </recommendedName>
</protein>
<evidence type="ECO:0000256" key="11">
    <source>
        <dbReference type="ARBA" id="ARBA00022824"/>
    </source>
</evidence>
<dbReference type="STRING" id="158607.A0A2P5I804"/>
<evidence type="ECO:0000256" key="16">
    <source>
        <dbReference type="SAM" id="MobiDB-lite"/>
    </source>
</evidence>